<gene>
    <name evidence="2" type="ORF">ABV408_02510</name>
</gene>
<dbReference type="InterPro" id="IPR014914">
    <property type="entry name" value="RES_dom"/>
</dbReference>
<evidence type="ECO:0000313" key="2">
    <source>
        <dbReference type="EMBL" id="XCJ80061.1"/>
    </source>
</evidence>
<dbReference type="SMART" id="SM00953">
    <property type="entry name" value="RES"/>
    <property type="match status" value="1"/>
</dbReference>
<dbReference type="EMBL" id="CP159578">
    <property type="protein sequence ID" value="XCJ80061.1"/>
    <property type="molecule type" value="Genomic_DNA"/>
</dbReference>
<accession>A0AB74UH20</accession>
<reference evidence="2" key="1">
    <citation type="submission" date="2024-06" db="EMBL/GenBank/DDBJ databases">
        <title>Complete genome of Salinicola endophyticus HNIBRBA4755.</title>
        <authorList>
            <person name="Shin S.Y."/>
            <person name="Kang H."/>
            <person name="Song J."/>
        </authorList>
    </citation>
    <scope>NUCLEOTIDE SEQUENCE</scope>
    <source>
        <strain evidence="2">HNIBRBA4755</strain>
    </source>
</reference>
<proteinExistence type="predicted"/>
<organism evidence="2">
    <name type="scientific">Salinicola endophyticus</name>
    <dbReference type="NCBI Taxonomy" id="1949083"/>
    <lineage>
        <taxon>Bacteria</taxon>
        <taxon>Pseudomonadati</taxon>
        <taxon>Pseudomonadota</taxon>
        <taxon>Gammaproteobacteria</taxon>
        <taxon>Oceanospirillales</taxon>
        <taxon>Halomonadaceae</taxon>
        <taxon>Salinicola</taxon>
    </lineage>
</organism>
<evidence type="ECO:0000259" key="1">
    <source>
        <dbReference type="SMART" id="SM00953"/>
    </source>
</evidence>
<feature type="domain" description="RES" evidence="1">
    <location>
        <begin position="82"/>
        <end position="210"/>
    </location>
</feature>
<dbReference type="AlphaFoldDB" id="A0AB74UH20"/>
<dbReference type="Pfam" id="PF08808">
    <property type="entry name" value="RES"/>
    <property type="match status" value="1"/>
</dbReference>
<sequence>MVSLEEIPRLPEETRRAHRLVNSKFPPISLFDDVADEREFDALHQLQALTNPRLLTEAGDLGLIDRADIPFGITGCSYAVAPFTHLNTSGSRFSDGSFGVLYLADCLDTAISEVRHHQEAYWQNVPDLGFDRFVFRELICEFSEANLLDLCQLPLDDPIFAPDDYTASRALGAAASDQKMPGIRYPSVRQQGAVCWGLMTPRPVHSVVQSAHLEMIWSQGVTAVSVVSLP</sequence>
<name>A0AB74UH20_9GAMM</name>
<dbReference type="RefSeq" id="WP_353980911.1">
    <property type="nucleotide sequence ID" value="NZ_CP159578.1"/>
</dbReference>
<protein>
    <submittedName>
        <fullName evidence="2">RES family NAD+ phosphorylase</fullName>
    </submittedName>
</protein>